<dbReference type="InterPro" id="IPR051200">
    <property type="entry name" value="Host-pathogen_enzymatic-act"/>
</dbReference>
<dbReference type="InterPro" id="IPR011048">
    <property type="entry name" value="Haem_d1_sf"/>
</dbReference>
<dbReference type="Proteomes" id="UP001500556">
    <property type="component" value="Unassembled WGS sequence"/>
</dbReference>
<keyword evidence="1" id="KW-0812">Transmembrane</keyword>
<keyword evidence="1" id="KW-0472">Membrane</keyword>
<comment type="caution">
    <text evidence="2">The sequence shown here is derived from an EMBL/GenBank/DDBJ whole genome shotgun (WGS) entry which is preliminary data.</text>
</comment>
<accession>A0ABP8YGI6</accession>
<keyword evidence="3" id="KW-1185">Reference proteome</keyword>
<reference evidence="3" key="1">
    <citation type="journal article" date="2019" name="Int. J. Syst. Evol. Microbiol.">
        <title>The Global Catalogue of Microorganisms (GCM) 10K type strain sequencing project: providing services to taxonomists for standard genome sequencing and annotation.</title>
        <authorList>
            <consortium name="The Broad Institute Genomics Platform"/>
            <consortium name="The Broad Institute Genome Sequencing Center for Infectious Disease"/>
            <person name="Wu L."/>
            <person name="Ma J."/>
        </authorList>
    </citation>
    <scope>NUCLEOTIDE SEQUENCE [LARGE SCALE GENOMIC DNA]</scope>
    <source>
        <strain evidence="3">JCM 18961</strain>
    </source>
</reference>
<keyword evidence="1" id="KW-1133">Transmembrane helix</keyword>
<dbReference type="SUPFAM" id="SSF51004">
    <property type="entry name" value="C-terminal (heme d1) domain of cytochrome cd1-nitrite reductase"/>
    <property type="match status" value="1"/>
</dbReference>
<dbReference type="Gene3D" id="2.130.10.10">
    <property type="entry name" value="YVTN repeat-like/Quinoprotein amine dehydrogenase"/>
    <property type="match status" value="2"/>
</dbReference>
<gene>
    <name evidence="2" type="ORF">GCM10025782_26280</name>
</gene>
<organism evidence="2 3">
    <name type="scientific">Pedococcus ginsenosidimutans</name>
    <dbReference type="NCBI Taxonomy" id="490570"/>
    <lineage>
        <taxon>Bacteria</taxon>
        <taxon>Bacillati</taxon>
        <taxon>Actinomycetota</taxon>
        <taxon>Actinomycetes</taxon>
        <taxon>Micrococcales</taxon>
        <taxon>Intrasporangiaceae</taxon>
        <taxon>Pedococcus</taxon>
    </lineage>
</organism>
<dbReference type="Pfam" id="PF10282">
    <property type="entry name" value="Lactonase"/>
    <property type="match status" value="2"/>
</dbReference>
<evidence type="ECO:0000313" key="3">
    <source>
        <dbReference type="Proteomes" id="UP001500556"/>
    </source>
</evidence>
<dbReference type="InterPro" id="IPR019405">
    <property type="entry name" value="Lactonase_7-beta_prop"/>
</dbReference>
<feature type="transmembrane region" description="Helical" evidence="1">
    <location>
        <begin position="30"/>
        <end position="48"/>
    </location>
</feature>
<protein>
    <submittedName>
        <fullName evidence="2">Beta-propeller fold lactonase family protein</fullName>
    </submittedName>
</protein>
<dbReference type="EMBL" id="BAABLO010000011">
    <property type="protein sequence ID" value="GAA4726610.1"/>
    <property type="molecule type" value="Genomic_DNA"/>
</dbReference>
<evidence type="ECO:0000256" key="1">
    <source>
        <dbReference type="SAM" id="Phobius"/>
    </source>
</evidence>
<dbReference type="PANTHER" id="PTHR47197:SF3">
    <property type="entry name" value="DIHYDRO-HEME D1 DEHYDROGENASE"/>
    <property type="match status" value="1"/>
</dbReference>
<dbReference type="PANTHER" id="PTHR47197">
    <property type="entry name" value="PROTEIN NIRF"/>
    <property type="match status" value="1"/>
</dbReference>
<evidence type="ECO:0000313" key="2">
    <source>
        <dbReference type="EMBL" id="GAA4726610.1"/>
    </source>
</evidence>
<proteinExistence type="predicted"/>
<dbReference type="NCBIfam" id="TIGR02276">
    <property type="entry name" value="beta_rpt_yvtn"/>
    <property type="match status" value="2"/>
</dbReference>
<dbReference type="InterPro" id="IPR011964">
    <property type="entry name" value="YVTN_b-propeller_repeat"/>
</dbReference>
<sequence length="442" mass="46503">MPAAAYHDDVSGPTPTRKARLGARFVRRRITAGAAAVGLLALVSFGVSRVAGLVGGDRADAASSRTSLPVAVRTTAAAARDARPLVRAPRPSPTVAQGAVGASSAETALVRTMRLTGDLTPKSVVASPAGVVVAQNMMYRHSVSAFRADGALLATIDDSVDLGAFGIKGHPGTTRGAPVEAAFTRDGRHAWVSNYSMYGAGYGPEGLDSCRAGDGTSTSTVYRVDTSTFAIDRVVEVGAVPKYVAVTPDDRTVLVTNWCSWDLSVIDVASNRQVARIPLGGTYPRGIVVSPDSRTAYVALMGSDRIVTVDLRTRAVRPFATTGDGPRHIVLSPDARYLYVTNNGSGTVSKLERATGRVLATTHVGTQPRSLAIARDGKALYSVNYESSSVSKLRTSDLTVMQTVPTDQHPIGITYEPTRKAVWVACYGGSILVFDDSRRPVA</sequence>
<dbReference type="InterPro" id="IPR015943">
    <property type="entry name" value="WD40/YVTN_repeat-like_dom_sf"/>
</dbReference>
<name>A0ABP8YGI6_9MICO</name>